<dbReference type="Pfam" id="PF16357">
    <property type="entry name" value="PepSY_TM_like_2"/>
    <property type="match status" value="1"/>
</dbReference>
<name>A0A1T5F0D4_9SPHN</name>
<gene>
    <name evidence="2" type="ORF">SAMN06295920_10815</name>
</gene>
<dbReference type="AlphaFoldDB" id="A0A1T5F0D4"/>
<feature type="transmembrane region" description="Helical" evidence="1">
    <location>
        <begin position="201"/>
        <end position="221"/>
    </location>
</feature>
<protein>
    <recommendedName>
        <fullName evidence="4">PepSY domain-containing protein</fullName>
    </recommendedName>
</protein>
<keyword evidence="1" id="KW-1133">Transmembrane helix</keyword>
<dbReference type="RefSeq" id="WP_377266548.1">
    <property type="nucleotide sequence ID" value="NZ_FUYM01000008.1"/>
</dbReference>
<evidence type="ECO:0008006" key="4">
    <source>
        <dbReference type="Google" id="ProtNLM"/>
    </source>
</evidence>
<organism evidence="2 3">
    <name type="scientific">Rhizorhabdus histidinilytica</name>
    <dbReference type="NCBI Taxonomy" id="439228"/>
    <lineage>
        <taxon>Bacteria</taxon>
        <taxon>Pseudomonadati</taxon>
        <taxon>Pseudomonadota</taxon>
        <taxon>Alphaproteobacteria</taxon>
        <taxon>Sphingomonadales</taxon>
        <taxon>Sphingomonadaceae</taxon>
        <taxon>Rhizorhabdus</taxon>
    </lineage>
</organism>
<dbReference type="InterPro" id="IPR032307">
    <property type="entry name" value="PepSY_TM-like_2"/>
</dbReference>
<evidence type="ECO:0000313" key="3">
    <source>
        <dbReference type="Proteomes" id="UP000189818"/>
    </source>
</evidence>
<accession>A0A1T5F0D4</accession>
<reference evidence="3" key="1">
    <citation type="submission" date="2017-02" db="EMBL/GenBank/DDBJ databases">
        <authorList>
            <person name="Varghese N."/>
            <person name="Submissions S."/>
        </authorList>
    </citation>
    <scope>NUCLEOTIDE SEQUENCE [LARGE SCALE GENOMIC DNA]</scope>
    <source>
        <strain evidence="3">UM2</strain>
    </source>
</reference>
<dbReference type="Proteomes" id="UP000189818">
    <property type="component" value="Unassembled WGS sequence"/>
</dbReference>
<keyword evidence="1" id="KW-0812">Transmembrane</keyword>
<sequence>MNETPVIPAPPAKRKPQHKPWYRSRGWWLKQLHNWHWMSAAISLIGMLLFAATGITLNHAATIGASPQVQNLSAKLPAPMLAQLAKPASDSAPLPPAIVAELDARLALNAGGKPGEWSDDEVYVALPRPGGDAWISIDRASGAVTAEITDRGWISYLNDLHKGRNAGEGWSWFIDIFAAACILFTLTGLFLLYMHSKPRPLTWPLVGLGLVVPVLIVVLFVH</sequence>
<evidence type="ECO:0000313" key="2">
    <source>
        <dbReference type="EMBL" id="SKB89682.1"/>
    </source>
</evidence>
<dbReference type="PANTHER" id="PTHR40115:SF1">
    <property type="entry name" value="INNER MEMBRANE PROTEIN WITH PEPSY TM HELIX"/>
    <property type="match status" value="1"/>
</dbReference>
<dbReference type="STRING" id="439228.SAMN06295920_10815"/>
<dbReference type="EMBL" id="FUYM01000008">
    <property type="protein sequence ID" value="SKB89682.1"/>
    <property type="molecule type" value="Genomic_DNA"/>
</dbReference>
<feature type="transmembrane region" description="Helical" evidence="1">
    <location>
        <begin position="172"/>
        <end position="195"/>
    </location>
</feature>
<keyword evidence="1" id="KW-0472">Membrane</keyword>
<evidence type="ECO:0000256" key="1">
    <source>
        <dbReference type="SAM" id="Phobius"/>
    </source>
</evidence>
<keyword evidence="3" id="KW-1185">Reference proteome</keyword>
<proteinExistence type="predicted"/>
<feature type="transmembrane region" description="Helical" evidence="1">
    <location>
        <begin position="35"/>
        <end position="57"/>
    </location>
</feature>
<dbReference type="PANTHER" id="PTHR40115">
    <property type="entry name" value="INNER MEMBRANE PROTEIN WITH PEPSY TM HELIX"/>
    <property type="match status" value="1"/>
</dbReference>